<keyword evidence="1" id="KW-1133">Transmembrane helix</keyword>
<keyword evidence="1" id="KW-0812">Transmembrane</keyword>
<keyword evidence="3" id="KW-1185">Reference proteome</keyword>
<proteinExistence type="predicted"/>
<organism evidence="2 3">
    <name type="scientific">Dermatophagoides farinae</name>
    <name type="common">American house dust mite</name>
    <dbReference type="NCBI Taxonomy" id="6954"/>
    <lineage>
        <taxon>Eukaryota</taxon>
        <taxon>Metazoa</taxon>
        <taxon>Ecdysozoa</taxon>
        <taxon>Arthropoda</taxon>
        <taxon>Chelicerata</taxon>
        <taxon>Arachnida</taxon>
        <taxon>Acari</taxon>
        <taxon>Acariformes</taxon>
        <taxon>Sarcoptiformes</taxon>
        <taxon>Astigmata</taxon>
        <taxon>Psoroptidia</taxon>
        <taxon>Analgoidea</taxon>
        <taxon>Pyroglyphidae</taxon>
        <taxon>Dermatophagoidinae</taxon>
        <taxon>Dermatophagoides</taxon>
    </lineage>
</organism>
<evidence type="ECO:0000313" key="2">
    <source>
        <dbReference type="EMBL" id="KAH9528098.1"/>
    </source>
</evidence>
<dbReference type="EMBL" id="ASGP02000001">
    <property type="protein sequence ID" value="KAH9528098.1"/>
    <property type="molecule type" value="Genomic_DNA"/>
</dbReference>
<sequence length="87" mass="9785">MNYDDDDGGGGGDALTNNNNNGTSSYWGLTISSLSSCNLDVIVFFIRLFLESRERYEFNHGDDDDNWQHSISFLMTLSVPVSEHCKQ</sequence>
<evidence type="ECO:0000313" key="3">
    <source>
        <dbReference type="Proteomes" id="UP000790347"/>
    </source>
</evidence>
<accession>A0A922LA95</accession>
<protein>
    <submittedName>
        <fullName evidence="2">Uncharacterized protein</fullName>
    </submittedName>
</protein>
<evidence type="ECO:0000256" key="1">
    <source>
        <dbReference type="SAM" id="Phobius"/>
    </source>
</evidence>
<dbReference type="Proteomes" id="UP000790347">
    <property type="component" value="Unassembled WGS sequence"/>
</dbReference>
<dbReference type="AlphaFoldDB" id="A0A922LA95"/>
<reference evidence="2" key="2">
    <citation type="journal article" date="2022" name="Res Sq">
        <title>Comparative Genomics Reveals Insights into the Divergent Evolution of Astigmatic Mites and Household Pest Adaptations.</title>
        <authorList>
            <person name="Xiong Q."/>
            <person name="Wan A.T.-Y."/>
            <person name="Liu X.-Y."/>
            <person name="Fung C.S.-H."/>
            <person name="Xiao X."/>
            <person name="Malainual N."/>
            <person name="Hou J."/>
            <person name="Wang L."/>
            <person name="Wang M."/>
            <person name="Yang K."/>
            <person name="Cui Y."/>
            <person name="Leung E."/>
            <person name="Nong W."/>
            <person name="Shin S.-K."/>
            <person name="Au S."/>
            <person name="Jeong K.Y."/>
            <person name="Chew F.T."/>
            <person name="Hui J."/>
            <person name="Leung T.F."/>
            <person name="Tungtrongchitr A."/>
            <person name="Zhong N."/>
            <person name="Liu Z."/>
            <person name="Tsui S."/>
        </authorList>
    </citation>
    <scope>NUCLEOTIDE SEQUENCE</scope>
    <source>
        <strain evidence="2">Derf</strain>
        <tissue evidence="2">Whole organism</tissue>
    </source>
</reference>
<reference evidence="2" key="1">
    <citation type="submission" date="2013-05" db="EMBL/GenBank/DDBJ databases">
        <authorList>
            <person name="Yim A.K.Y."/>
            <person name="Chan T.F."/>
            <person name="Ji K.M."/>
            <person name="Liu X.Y."/>
            <person name="Zhou J.W."/>
            <person name="Li R.Q."/>
            <person name="Yang K.Y."/>
            <person name="Li J."/>
            <person name="Li M."/>
            <person name="Law P.T.W."/>
            <person name="Wu Y.L."/>
            <person name="Cai Z.L."/>
            <person name="Qin H."/>
            <person name="Bao Y."/>
            <person name="Leung R.K.K."/>
            <person name="Ng P.K.S."/>
            <person name="Zou J."/>
            <person name="Zhong X.J."/>
            <person name="Ran P.X."/>
            <person name="Zhong N.S."/>
            <person name="Liu Z.G."/>
            <person name="Tsui S.K.W."/>
        </authorList>
    </citation>
    <scope>NUCLEOTIDE SEQUENCE</scope>
    <source>
        <strain evidence="2">Derf</strain>
        <tissue evidence="2">Whole organism</tissue>
    </source>
</reference>
<gene>
    <name evidence="2" type="ORF">DERF_002069</name>
</gene>
<feature type="transmembrane region" description="Helical" evidence="1">
    <location>
        <begin position="26"/>
        <end position="50"/>
    </location>
</feature>
<comment type="caution">
    <text evidence="2">The sequence shown here is derived from an EMBL/GenBank/DDBJ whole genome shotgun (WGS) entry which is preliminary data.</text>
</comment>
<name>A0A922LA95_DERFA</name>
<keyword evidence="1" id="KW-0472">Membrane</keyword>